<keyword evidence="5" id="KW-0732">Signal</keyword>
<evidence type="ECO:0000256" key="3">
    <source>
        <dbReference type="ARBA" id="ARBA00023237"/>
    </source>
</evidence>
<evidence type="ECO:0000256" key="5">
    <source>
        <dbReference type="SAM" id="SignalP"/>
    </source>
</evidence>
<comment type="caution">
    <text evidence="7">The sequence shown here is derived from an EMBL/GenBank/DDBJ whole genome shotgun (WGS) entry which is preliminary data.</text>
</comment>
<feature type="domain" description="OmpA-like" evidence="6">
    <location>
        <begin position="248"/>
        <end position="370"/>
    </location>
</feature>
<reference evidence="7" key="1">
    <citation type="submission" date="2022-11" db="EMBL/GenBank/DDBJ databases">
        <title>The characterization of three novel Bacteroidetes species and genomic analysis of their roles in tidal elemental geochemical cycles.</title>
        <authorList>
            <person name="Ma K.-J."/>
        </authorList>
    </citation>
    <scope>NUCLEOTIDE SEQUENCE</scope>
    <source>
        <strain evidence="7">M415</strain>
    </source>
</reference>
<protein>
    <submittedName>
        <fullName evidence="7">OmpA family protein</fullName>
    </submittedName>
</protein>
<evidence type="ECO:0000256" key="2">
    <source>
        <dbReference type="ARBA" id="ARBA00023136"/>
    </source>
</evidence>
<dbReference type="PRINTS" id="PR01021">
    <property type="entry name" value="OMPADOMAIN"/>
</dbReference>
<accession>A0AAE3MM05</accession>
<dbReference type="InterPro" id="IPR006665">
    <property type="entry name" value="OmpA-like"/>
</dbReference>
<keyword evidence="3" id="KW-0998">Cell outer membrane</keyword>
<evidence type="ECO:0000256" key="4">
    <source>
        <dbReference type="PROSITE-ProRule" id="PRU00473"/>
    </source>
</evidence>
<dbReference type="InterPro" id="IPR050330">
    <property type="entry name" value="Bact_OuterMem_StrucFunc"/>
</dbReference>
<dbReference type="CDD" id="cd07185">
    <property type="entry name" value="OmpA_C-like"/>
    <property type="match status" value="1"/>
</dbReference>
<dbReference type="Gene3D" id="2.40.160.20">
    <property type="match status" value="1"/>
</dbReference>
<organism evidence="7 8">
    <name type="scientific">Lentiprolixibacter aurantiacus</name>
    <dbReference type="NCBI Taxonomy" id="2993939"/>
    <lineage>
        <taxon>Bacteria</taxon>
        <taxon>Pseudomonadati</taxon>
        <taxon>Bacteroidota</taxon>
        <taxon>Flavobacteriia</taxon>
        <taxon>Flavobacteriales</taxon>
        <taxon>Flavobacteriaceae</taxon>
        <taxon>Lentiprolixibacter</taxon>
    </lineage>
</organism>
<dbReference type="AlphaFoldDB" id="A0AAE3MM05"/>
<dbReference type="InterPro" id="IPR006664">
    <property type="entry name" value="OMP_bac"/>
</dbReference>
<dbReference type="PROSITE" id="PS51123">
    <property type="entry name" value="OMPA_2"/>
    <property type="match status" value="1"/>
</dbReference>
<dbReference type="GO" id="GO:0009279">
    <property type="term" value="C:cell outer membrane"/>
    <property type="evidence" value="ECO:0007669"/>
    <property type="project" value="UniProtKB-SubCell"/>
</dbReference>
<feature type="signal peptide" evidence="5">
    <location>
        <begin position="1"/>
        <end position="18"/>
    </location>
</feature>
<dbReference type="Proteomes" id="UP001207116">
    <property type="component" value="Unassembled WGS sequence"/>
</dbReference>
<evidence type="ECO:0000313" key="7">
    <source>
        <dbReference type="EMBL" id="MCX2719878.1"/>
    </source>
</evidence>
<dbReference type="SUPFAM" id="SSF103088">
    <property type="entry name" value="OmpA-like"/>
    <property type="match status" value="1"/>
</dbReference>
<keyword evidence="2 4" id="KW-0472">Membrane</keyword>
<keyword evidence="8" id="KW-1185">Reference proteome</keyword>
<feature type="chain" id="PRO_5042282193" evidence="5">
    <location>
        <begin position="19"/>
        <end position="370"/>
    </location>
</feature>
<sequence>MKARYLLAVIIFSLPIAAISQIQDESLNQSTNGSWILGVGFNVVDDSATPFFEDFIKIKRSWNIVPYPSRLQLGRLFSNGLGIHAIGSYNRYKPGKLIDGEINSELREYYAIDGMITYDLNGLFGDTGWFDPYVHVGAGYSSIGGLGRSTFNGGFGFNTWFSEKWGLNFNTSGKWGLESGSTKQLQHAAGVVFRFGTSPKEELVFEEAPAPIEKIQEESEGAPVTEEKVVAVEEPVEKPLSAEEKKSALQQELDSLGPVFFAFDSYELNARSKETLDEVADIIKKNSDYIFVVEAHTDSRGPKTYNQWLSDQRAKSAVNYLISKGINSQKLTAVGYGEERLLNRCADGVLCTREEHSHNRRAKVVLQTKE</sequence>
<name>A0AAE3MM05_9FLAO</name>
<proteinExistence type="predicted"/>
<evidence type="ECO:0000256" key="1">
    <source>
        <dbReference type="ARBA" id="ARBA00004442"/>
    </source>
</evidence>
<dbReference type="PANTHER" id="PTHR30329:SF21">
    <property type="entry name" value="LIPOPROTEIN YIAD-RELATED"/>
    <property type="match status" value="1"/>
</dbReference>
<dbReference type="PANTHER" id="PTHR30329">
    <property type="entry name" value="STATOR ELEMENT OF FLAGELLAR MOTOR COMPLEX"/>
    <property type="match status" value="1"/>
</dbReference>
<evidence type="ECO:0000313" key="8">
    <source>
        <dbReference type="Proteomes" id="UP001207116"/>
    </source>
</evidence>
<dbReference type="Pfam" id="PF00691">
    <property type="entry name" value="OmpA"/>
    <property type="match status" value="1"/>
</dbReference>
<dbReference type="RefSeq" id="WP_266013075.1">
    <property type="nucleotide sequence ID" value="NZ_JAPFQP010000003.1"/>
</dbReference>
<dbReference type="EMBL" id="JAPFQP010000003">
    <property type="protein sequence ID" value="MCX2719878.1"/>
    <property type="molecule type" value="Genomic_DNA"/>
</dbReference>
<dbReference type="InterPro" id="IPR036737">
    <property type="entry name" value="OmpA-like_sf"/>
</dbReference>
<comment type="subcellular location">
    <subcellularLocation>
        <location evidence="1">Cell outer membrane</location>
    </subcellularLocation>
</comment>
<gene>
    <name evidence="7" type="ORF">OO016_09715</name>
</gene>
<dbReference type="Gene3D" id="3.30.1330.60">
    <property type="entry name" value="OmpA-like domain"/>
    <property type="match status" value="1"/>
</dbReference>
<evidence type="ECO:0000259" key="6">
    <source>
        <dbReference type="PROSITE" id="PS51123"/>
    </source>
</evidence>